<dbReference type="Gene3D" id="1.25.40.20">
    <property type="entry name" value="Ankyrin repeat-containing domain"/>
    <property type="match status" value="2"/>
</dbReference>
<keyword evidence="5" id="KW-1185">Reference proteome</keyword>
<evidence type="ECO:0000313" key="4">
    <source>
        <dbReference type="EMBL" id="KAJ5375447.1"/>
    </source>
</evidence>
<dbReference type="EMBL" id="JAPZBT010000002">
    <property type="protein sequence ID" value="KAJ5375447.1"/>
    <property type="molecule type" value="Genomic_DNA"/>
</dbReference>
<gene>
    <name evidence="4" type="ORF">N7517_007453</name>
</gene>
<reference evidence="4" key="1">
    <citation type="submission" date="2022-12" db="EMBL/GenBank/DDBJ databases">
        <authorList>
            <person name="Petersen C."/>
        </authorList>
    </citation>
    <scope>NUCLEOTIDE SEQUENCE</scope>
    <source>
        <strain evidence="4">IBT 3081</strain>
    </source>
</reference>
<feature type="repeat" description="ANK" evidence="3">
    <location>
        <begin position="146"/>
        <end position="178"/>
    </location>
</feature>
<sequence length="294" mass="31967">MPAPQTPLYAASFYGCWKAVETLISLKATLDIHDRELNWTPLLTAASFGHLRTVQMLLEAKADPNEICGKKTLVTPLCYAATRGASIGRVQALLNNGADPNLMSLTDPLGWMISTSSIPSQKKIAILDILANNSPSLNIDGRSCYGGRTALMEAVEKGERDMVEWLLNHRASVMAIDKLGETALFPAVREAHIDILRELLKQERPLHTINGKGEGLLQLAGKDTELVNILLDAGAFVEGNDDLPRVFTIVDGGGKVEEIDDADLDGYSDTSSDSSLIGLDFSDAPEFNTWSWSR</sequence>
<dbReference type="InterPro" id="IPR002110">
    <property type="entry name" value="Ankyrin_rpt"/>
</dbReference>
<keyword evidence="2 3" id="KW-0040">ANK repeat</keyword>
<name>A0A9W9VB30_9EURO</name>
<organism evidence="4 5">
    <name type="scientific">Penicillium concentricum</name>
    <dbReference type="NCBI Taxonomy" id="293559"/>
    <lineage>
        <taxon>Eukaryota</taxon>
        <taxon>Fungi</taxon>
        <taxon>Dikarya</taxon>
        <taxon>Ascomycota</taxon>
        <taxon>Pezizomycotina</taxon>
        <taxon>Eurotiomycetes</taxon>
        <taxon>Eurotiomycetidae</taxon>
        <taxon>Eurotiales</taxon>
        <taxon>Aspergillaceae</taxon>
        <taxon>Penicillium</taxon>
    </lineage>
</organism>
<comment type="caution">
    <text evidence="4">The sequence shown here is derived from an EMBL/GenBank/DDBJ whole genome shotgun (WGS) entry which is preliminary data.</text>
</comment>
<evidence type="ECO:0000256" key="2">
    <source>
        <dbReference type="ARBA" id="ARBA00023043"/>
    </source>
</evidence>
<dbReference type="OrthoDB" id="195446at2759"/>
<dbReference type="Proteomes" id="UP001147752">
    <property type="component" value="Unassembled WGS sequence"/>
</dbReference>
<accession>A0A9W9VB30</accession>
<evidence type="ECO:0000256" key="3">
    <source>
        <dbReference type="PROSITE-ProRule" id="PRU00023"/>
    </source>
</evidence>
<dbReference type="Pfam" id="PF13857">
    <property type="entry name" value="Ank_5"/>
    <property type="match status" value="1"/>
</dbReference>
<reference evidence="4" key="2">
    <citation type="journal article" date="2023" name="IMA Fungus">
        <title>Comparative genomic study of the Penicillium genus elucidates a diverse pangenome and 15 lateral gene transfer events.</title>
        <authorList>
            <person name="Petersen C."/>
            <person name="Sorensen T."/>
            <person name="Nielsen M.R."/>
            <person name="Sondergaard T.E."/>
            <person name="Sorensen J.L."/>
            <person name="Fitzpatrick D.A."/>
            <person name="Frisvad J.C."/>
            <person name="Nielsen K.L."/>
        </authorList>
    </citation>
    <scope>NUCLEOTIDE SEQUENCE</scope>
    <source>
        <strain evidence="4">IBT 3081</strain>
    </source>
</reference>
<dbReference type="Pfam" id="PF12796">
    <property type="entry name" value="Ank_2"/>
    <property type="match status" value="1"/>
</dbReference>
<dbReference type="PANTHER" id="PTHR24198:SF165">
    <property type="entry name" value="ANKYRIN REPEAT-CONTAINING PROTEIN-RELATED"/>
    <property type="match status" value="1"/>
</dbReference>
<keyword evidence="1" id="KW-0677">Repeat</keyword>
<dbReference type="AlphaFoldDB" id="A0A9W9VB30"/>
<dbReference type="PANTHER" id="PTHR24198">
    <property type="entry name" value="ANKYRIN REPEAT AND PROTEIN KINASE DOMAIN-CONTAINING PROTEIN"/>
    <property type="match status" value="1"/>
</dbReference>
<dbReference type="SMART" id="SM00248">
    <property type="entry name" value="ANK"/>
    <property type="match status" value="5"/>
</dbReference>
<dbReference type="SUPFAM" id="SSF48403">
    <property type="entry name" value="Ankyrin repeat"/>
    <property type="match status" value="1"/>
</dbReference>
<evidence type="ECO:0000313" key="5">
    <source>
        <dbReference type="Proteomes" id="UP001147752"/>
    </source>
</evidence>
<dbReference type="GeneID" id="81464366"/>
<dbReference type="PROSITE" id="PS50088">
    <property type="entry name" value="ANK_REPEAT"/>
    <property type="match status" value="2"/>
</dbReference>
<protein>
    <recommendedName>
        <fullName evidence="6">Ankyrin</fullName>
    </recommendedName>
</protein>
<dbReference type="RefSeq" id="XP_056581433.1">
    <property type="nucleotide sequence ID" value="XM_056725183.1"/>
</dbReference>
<dbReference type="PROSITE" id="PS50297">
    <property type="entry name" value="ANK_REP_REGION"/>
    <property type="match status" value="2"/>
</dbReference>
<dbReference type="InterPro" id="IPR036770">
    <property type="entry name" value="Ankyrin_rpt-contain_sf"/>
</dbReference>
<proteinExistence type="predicted"/>
<evidence type="ECO:0000256" key="1">
    <source>
        <dbReference type="ARBA" id="ARBA00022737"/>
    </source>
</evidence>
<evidence type="ECO:0008006" key="6">
    <source>
        <dbReference type="Google" id="ProtNLM"/>
    </source>
</evidence>
<feature type="repeat" description="ANK" evidence="3">
    <location>
        <begin position="37"/>
        <end position="65"/>
    </location>
</feature>